<dbReference type="Proteomes" id="UP000011777">
    <property type="component" value="Unassembled WGS sequence"/>
</dbReference>
<dbReference type="HOGENOM" id="CLU_2497666_0_0_1"/>
<sequence>MASLTTAQKTQPFRVNIAVFCACIMQYQNSVLLRFNGESVINRFMVLQIEHKVQPCNNMGRLTTSNVANHGNPGLSQLRMLRERQA</sequence>
<dbReference type="AlphaFoldDB" id="M3JZP0"/>
<gene>
    <name evidence="1" type="ORF">G210_0944</name>
</gene>
<accession>M3JZP0</accession>
<keyword evidence="2" id="KW-1185">Reference proteome</keyword>
<evidence type="ECO:0000313" key="1">
    <source>
        <dbReference type="EMBL" id="EMG48485.1"/>
    </source>
</evidence>
<organism evidence="1 2">
    <name type="scientific">Candida maltosa (strain Xu316)</name>
    <name type="common">Yeast</name>
    <dbReference type="NCBI Taxonomy" id="1245528"/>
    <lineage>
        <taxon>Eukaryota</taxon>
        <taxon>Fungi</taxon>
        <taxon>Dikarya</taxon>
        <taxon>Ascomycota</taxon>
        <taxon>Saccharomycotina</taxon>
        <taxon>Pichiomycetes</taxon>
        <taxon>Debaryomycetaceae</taxon>
        <taxon>Candida/Lodderomyces clade</taxon>
        <taxon>Candida</taxon>
    </lineage>
</organism>
<dbReference type="EMBL" id="AOGT01001091">
    <property type="protein sequence ID" value="EMG48485.1"/>
    <property type="molecule type" value="Genomic_DNA"/>
</dbReference>
<proteinExistence type="predicted"/>
<evidence type="ECO:0000313" key="2">
    <source>
        <dbReference type="Proteomes" id="UP000011777"/>
    </source>
</evidence>
<name>M3JZP0_CANMX</name>
<reference evidence="1 2" key="1">
    <citation type="submission" date="2013-02" db="EMBL/GenBank/DDBJ databases">
        <title>Genome sequence of Candida maltosa Xu316, a potential industrial strain for xylitol and ethanol production.</title>
        <authorList>
            <person name="Yu J."/>
            <person name="Wang Q."/>
            <person name="Geng X."/>
            <person name="Bao W."/>
            <person name="He P."/>
            <person name="Cai J."/>
        </authorList>
    </citation>
    <scope>NUCLEOTIDE SEQUENCE [LARGE SCALE GENOMIC DNA]</scope>
    <source>
        <strain evidence="2">Xu316</strain>
    </source>
</reference>
<protein>
    <submittedName>
        <fullName evidence="1">Uncharacterized protein</fullName>
    </submittedName>
</protein>
<comment type="caution">
    <text evidence="1">The sequence shown here is derived from an EMBL/GenBank/DDBJ whole genome shotgun (WGS) entry which is preliminary data.</text>
</comment>